<dbReference type="Gene3D" id="1.10.510.10">
    <property type="entry name" value="Transferase(Phosphotransferase) domain 1"/>
    <property type="match status" value="1"/>
</dbReference>
<dbReference type="InterPro" id="IPR051564">
    <property type="entry name" value="LRR_receptor-like_kinase"/>
</dbReference>
<dbReference type="GO" id="GO:0016020">
    <property type="term" value="C:membrane"/>
    <property type="evidence" value="ECO:0007669"/>
    <property type="project" value="TreeGrafter"/>
</dbReference>
<dbReference type="Proteomes" id="UP000324705">
    <property type="component" value="Chromosome 5A"/>
</dbReference>
<dbReference type="PANTHER" id="PTHR48055:SF57">
    <property type="entry name" value="PROTEIN KINASE DOMAIN-CONTAINING PROTEIN"/>
    <property type="match status" value="1"/>
</dbReference>
<protein>
    <recommendedName>
        <fullName evidence="3">Serine-threonine/tyrosine-protein kinase catalytic domain-containing protein</fullName>
    </recommendedName>
</protein>
<dbReference type="PANTHER" id="PTHR48055">
    <property type="entry name" value="LEUCINE-RICH REPEAT RECEPTOR PROTEIN KINASE EMS1"/>
    <property type="match status" value="1"/>
</dbReference>
<sequence length="134" mass="14992">MFNVIEYGAGNVISIQGDVYSYGILILEIVTGKRPTDSMFIHGLNLHKYAEMAIHGGVMDVVDMRLFSHIEKGSPATDDSSTFSRTYDPSDERRIDCLTSLLRLGVSCSQEMPVSRMLIKDTIKELRSIKDFLA</sequence>
<name>A0A9R0WQU3_TRITD</name>
<evidence type="ECO:0000313" key="2">
    <source>
        <dbReference type="Proteomes" id="UP000324705"/>
    </source>
</evidence>
<accession>A0A9R0WQU3</accession>
<proteinExistence type="predicted"/>
<organism evidence="1 2">
    <name type="scientific">Triticum turgidum subsp. durum</name>
    <name type="common">Durum wheat</name>
    <name type="synonym">Triticum durum</name>
    <dbReference type="NCBI Taxonomy" id="4567"/>
    <lineage>
        <taxon>Eukaryota</taxon>
        <taxon>Viridiplantae</taxon>
        <taxon>Streptophyta</taxon>
        <taxon>Embryophyta</taxon>
        <taxon>Tracheophyta</taxon>
        <taxon>Spermatophyta</taxon>
        <taxon>Magnoliopsida</taxon>
        <taxon>Liliopsida</taxon>
        <taxon>Poales</taxon>
        <taxon>Poaceae</taxon>
        <taxon>BOP clade</taxon>
        <taxon>Pooideae</taxon>
        <taxon>Triticodae</taxon>
        <taxon>Triticeae</taxon>
        <taxon>Triticinae</taxon>
        <taxon>Triticum</taxon>
    </lineage>
</organism>
<dbReference type="SUPFAM" id="SSF56112">
    <property type="entry name" value="Protein kinase-like (PK-like)"/>
    <property type="match status" value="1"/>
</dbReference>
<dbReference type="InterPro" id="IPR011009">
    <property type="entry name" value="Kinase-like_dom_sf"/>
</dbReference>
<dbReference type="EMBL" id="LT934119">
    <property type="protein sequence ID" value="VAI19446.1"/>
    <property type="molecule type" value="Genomic_DNA"/>
</dbReference>
<reference evidence="1 2" key="1">
    <citation type="submission" date="2017-09" db="EMBL/GenBank/DDBJ databases">
        <authorList>
            <consortium name="International Durum Wheat Genome Sequencing Consortium (IDWGSC)"/>
            <person name="Milanesi L."/>
        </authorList>
    </citation>
    <scope>NUCLEOTIDE SEQUENCE [LARGE SCALE GENOMIC DNA]</scope>
    <source>
        <strain evidence="2">cv. Svevo</strain>
    </source>
</reference>
<keyword evidence="2" id="KW-1185">Reference proteome</keyword>
<dbReference type="AlphaFoldDB" id="A0A9R0WQU3"/>
<dbReference type="Gramene" id="TRITD5Av1G167350.3">
    <property type="protein sequence ID" value="TRITD5Av1G167350.3"/>
    <property type="gene ID" value="TRITD5Av1G167350"/>
</dbReference>
<gene>
    <name evidence="1" type="ORF">TRITD_5Av1G167350</name>
</gene>
<evidence type="ECO:0008006" key="3">
    <source>
        <dbReference type="Google" id="ProtNLM"/>
    </source>
</evidence>
<evidence type="ECO:0000313" key="1">
    <source>
        <dbReference type="EMBL" id="VAI19446.1"/>
    </source>
</evidence>